<protein>
    <recommendedName>
        <fullName evidence="2">histidine kinase</fullName>
        <ecNumber evidence="2">2.7.13.3</ecNumber>
    </recommendedName>
</protein>
<dbReference type="PROSITE" id="PS50113">
    <property type="entry name" value="PAC"/>
    <property type="match status" value="1"/>
</dbReference>
<accession>A0A402ABD4</accession>
<dbReference type="InterPro" id="IPR013656">
    <property type="entry name" value="PAS_4"/>
</dbReference>
<dbReference type="InterPro" id="IPR052016">
    <property type="entry name" value="Bact_Sigma-Reg"/>
</dbReference>
<dbReference type="Gene3D" id="3.30.450.40">
    <property type="match status" value="3"/>
</dbReference>
<proteinExistence type="predicted"/>
<dbReference type="Gene3D" id="3.30.450.20">
    <property type="entry name" value="PAS domain"/>
    <property type="match status" value="1"/>
</dbReference>
<dbReference type="Pfam" id="PF00512">
    <property type="entry name" value="HisKA"/>
    <property type="match status" value="1"/>
</dbReference>
<evidence type="ECO:0000256" key="3">
    <source>
        <dbReference type="ARBA" id="ARBA00022801"/>
    </source>
</evidence>
<dbReference type="GO" id="GO:0016791">
    <property type="term" value="F:phosphatase activity"/>
    <property type="evidence" value="ECO:0007669"/>
    <property type="project" value="TreeGrafter"/>
</dbReference>
<dbReference type="SMART" id="SM00065">
    <property type="entry name" value="GAF"/>
    <property type="match status" value="3"/>
</dbReference>
<dbReference type="PANTHER" id="PTHR43156:SF2">
    <property type="entry name" value="STAGE II SPORULATION PROTEIN E"/>
    <property type="match status" value="1"/>
</dbReference>
<dbReference type="SUPFAM" id="SSF55785">
    <property type="entry name" value="PYP-like sensor domain (PAS domain)"/>
    <property type="match status" value="1"/>
</dbReference>
<dbReference type="InterPro" id="IPR035965">
    <property type="entry name" value="PAS-like_dom_sf"/>
</dbReference>
<organism evidence="5 6">
    <name type="scientific">Dictyobacter kobayashii</name>
    <dbReference type="NCBI Taxonomy" id="2014872"/>
    <lineage>
        <taxon>Bacteria</taxon>
        <taxon>Bacillati</taxon>
        <taxon>Chloroflexota</taxon>
        <taxon>Ktedonobacteria</taxon>
        <taxon>Ktedonobacterales</taxon>
        <taxon>Dictyobacteraceae</taxon>
        <taxon>Dictyobacter</taxon>
    </lineage>
</organism>
<dbReference type="Pfam" id="PF01590">
    <property type="entry name" value="GAF"/>
    <property type="match status" value="3"/>
</dbReference>
<dbReference type="InterPro" id="IPR003661">
    <property type="entry name" value="HisK_dim/P_dom"/>
</dbReference>
<dbReference type="SUPFAM" id="SSF47384">
    <property type="entry name" value="Homodimeric domain of signal transducing histidine kinase"/>
    <property type="match status" value="1"/>
</dbReference>
<dbReference type="Pfam" id="PF08448">
    <property type="entry name" value="PAS_4"/>
    <property type="match status" value="1"/>
</dbReference>
<dbReference type="InterPro" id="IPR036097">
    <property type="entry name" value="HisK_dim/P_sf"/>
</dbReference>
<evidence type="ECO:0000256" key="1">
    <source>
        <dbReference type="ARBA" id="ARBA00000085"/>
    </source>
</evidence>
<comment type="caution">
    <text evidence="5">The sequence shown here is derived from an EMBL/GenBank/DDBJ whole genome shotgun (WGS) entry which is preliminary data.</text>
</comment>
<feature type="domain" description="PAC" evidence="4">
    <location>
        <begin position="472"/>
        <end position="525"/>
    </location>
</feature>
<dbReference type="InterPro" id="IPR000014">
    <property type="entry name" value="PAS"/>
</dbReference>
<reference evidence="6" key="1">
    <citation type="submission" date="2018-12" db="EMBL/GenBank/DDBJ databases">
        <title>Tengunoibacter tsumagoiensis gen. nov., sp. nov., Dictyobacter kobayashii sp. nov., D. alpinus sp. nov., and D. joshuensis sp. nov. and description of Dictyobacteraceae fam. nov. within the order Ktedonobacterales isolated from Tengu-no-mugimeshi.</title>
        <authorList>
            <person name="Wang C.M."/>
            <person name="Zheng Y."/>
            <person name="Sakai Y."/>
            <person name="Toyoda A."/>
            <person name="Minakuchi Y."/>
            <person name="Abe K."/>
            <person name="Yokota A."/>
            <person name="Yabe S."/>
        </authorList>
    </citation>
    <scope>NUCLEOTIDE SEQUENCE [LARGE SCALE GENOMIC DNA]</scope>
    <source>
        <strain evidence="6">Uno11</strain>
    </source>
</reference>
<evidence type="ECO:0000259" key="4">
    <source>
        <dbReference type="PROSITE" id="PS50113"/>
    </source>
</evidence>
<evidence type="ECO:0000256" key="2">
    <source>
        <dbReference type="ARBA" id="ARBA00012438"/>
    </source>
</evidence>
<dbReference type="InterPro" id="IPR000700">
    <property type="entry name" value="PAS-assoc_C"/>
</dbReference>
<dbReference type="Proteomes" id="UP000287188">
    <property type="component" value="Unassembled WGS sequence"/>
</dbReference>
<sequence length="928" mass="104680">MRSESPLSTNSQEHNRLRKALRESELLRELSELLASSLDPTRILQVLVRRATEVCDVSRCAVWLLDDTCTQFLPSAYHMSTQNLKSKVFQAADRVWHHSSIAFNNPVIQQLLQAQGLLSLKDLSAEVTLLPLAEKFFVRSILLVALIREDRPVGMMSLDNPGKCTEFTDDQLQLARAIGQQAAVAIDNARLYQEAQIERRRAERLIERAQSIYQVAMTVNSSDKLSEVLDIAAEHLARGLHTDQAAIALIEADQLKLVNQHMLPLASSTPSSKLTAFSNCCQTIKQQTPMFIYHEQLTHEELSWFNYLGMGNILIIPLLVGGTHYQTSQELEQQPCPKKHCVGFAFVDYHHHSKPPSSGYIAFAQDIAAHCALAIEKAYHLAEAQRAEALANERANTLNAVFNAMTEGLIVCDAQGKVMLSNENAAYFLGLKHKSKKQLATYLQHHPLHTLAGQPLAPEQFPLTRALRGERIRGERYLDKAGDGSEQAIEVNIEPLLDNEQKKIGIVSAFRDITEQVRVERRIRRALDTMLHAAEAVSGVTNIKEILYRVLAMTLTALNCERGVVQIYQDEQQSFLPLLSIGFTEDEVKVWLSEQANWFAPDGNQSPGLHEQLKEGHATLINEEQLDKHSTLVKHTLVLATPITHNKHLLGMMLLDRSTHYKTPAHQTPRATRPLPVLEFNAWDMAVIEGIAQFAGLAIEQTHWQQEAEIARINEATMRESNELKDEFLAITAHEFRTPLTIILAHSQMMSRLLGRAVEVAPELKERLNESISYIEEQTRQLTNIVNTFLEVTRLNRGQIELNPEEIDMAELIKELVLNHSATSTIHEISYTIKKAHRAYIVKGIAHAYSKFLLICCRMRSNIVHRVALLRLRWHNAALIINTPQLRLRSLITVLEFLCRHNNIFLSVFIVPLISAIARLVESALASM</sequence>
<dbReference type="EC" id="2.7.13.3" evidence="2"/>
<evidence type="ECO:0000313" key="5">
    <source>
        <dbReference type="EMBL" id="GCE16406.1"/>
    </source>
</evidence>
<dbReference type="CDD" id="cd00082">
    <property type="entry name" value="HisKA"/>
    <property type="match status" value="1"/>
</dbReference>
<gene>
    <name evidence="5" type="ORF">KDK_02060</name>
</gene>
<dbReference type="AlphaFoldDB" id="A0A402ABD4"/>
<dbReference type="PANTHER" id="PTHR43156">
    <property type="entry name" value="STAGE II SPORULATION PROTEIN E-RELATED"/>
    <property type="match status" value="1"/>
</dbReference>
<dbReference type="CDD" id="cd00130">
    <property type="entry name" value="PAS"/>
    <property type="match status" value="1"/>
</dbReference>
<dbReference type="InterPro" id="IPR003018">
    <property type="entry name" value="GAF"/>
</dbReference>
<dbReference type="SMART" id="SM00388">
    <property type="entry name" value="HisKA"/>
    <property type="match status" value="1"/>
</dbReference>
<name>A0A402ABD4_9CHLR</name>
<keyword evidence="6" id="KW-1185">Reference proteome</keyword>
<dbReference type="EMBL" id="BIFS01000001">
    <property type="protein sequence ID" value="GCE16406.1"/>
    <property type="molecule type" value="Genomic_DNA"/>
</dbReference>
<comment type="catalytic activity">
    <reaction evidence="1">
        <text>ATP + protein L-histidine = ADP + protein N-phospho-L-histidine.</text>
        <dbReference type="EC" id="2.7.13.3"/>
    </reaction>
</comment>
<evidence type="ECO:0000313" key="6">
    <source>
        <dbReference type="Proteomes" id="UP000287188"/>
    </source>
</evidence>
<keyword evidence="3" id="KW-0378">Hydrolase</keyword>
<dbReference type="InterPro" id="IPR029016">
    <property type="entry name" value="GAF-like_dom_sf"/>
</dbReference>
<dbReference type="Gene3D" id="1.10.287.130">
    <property type="match status" value="1"/>
</dbReference>
<dbReference type="NCBIfam" id="TIGR00229">
    <property type="entry name" value="sensory_box"/>
    <property type="match status" value="1"/>
</dbReference>
<dbReference type="SUPFAM" id="SSF55781">
    <property type="entry name" value="GAF domain-like"/>
    <property type="match status" value="3"/>
</dbReference>
<dbReference type="GO" id="GO:0000155">
    <property type="term" value="F:phosphorelay sensor kinase activity"/>
    <property type="evidence" value="ECO:0007669"/>
    <property type="project" value="InterPro"/>
</dbReference>